<dbReference type="SMART" id="SM00499">
    <property type="entry name" value="AAI"/>
    <property type="match status" value="1"/>
</dbReference>
<feature type="region of interest" description="Disordered" evidence="5">
    <location>
        <begin position="113"/>
        <end position="138"/>
    </location>
</feature>
<organism evidence="9 10">
    <name type="scientific">Stephania japonica</name>
    <dbReference type="NCBI Taxonomy" id="461633"/>
    <lineage>
        <taxon>Eukaryota</taxon>
        <taxon>Viridiplantae</taxon>
        <taxon>Streptophyta</taxon>
        <taxon>Embryophyta</taxon>
        <taxon>Tracheophyta</taxon>
        <taxon>Spermatophyta</taxon>
        <taxon>Magnoliopsida</taxon>
        <taxon>Ranunculales</taxon>
        <taxon>Menispermaceae</taxon>
        <taxon>Menispermoideae</taxon>
        <taxon>Cissampelideae</taxon>
        <taxon>Stephania</taxon>
    </lineage>
</organism>
<name>A0AAP0EDT5_9MAGN</name>
<dbReference type="InterPro" id="IPR016140">
    <property type="entry name" value="Bifunc_inhib/LTP/seed_store"/>
</dbReference>
<feature type="signal peptide" evidence="7">
    <location>
        <begin position="1"/>
        <end position="23"/>
    </location>
</feature>
<dbReference type="PANTHER" id="PTHR33044">
    <property type="entry name" value="BIFUNCTIONAL INHIBITOR/LIPID-TRANSFER PROTEIN/SEED STORAGE 2S ALBUMIN SUPERFAMILY PROTEIN-RELATED"/>
    <property type="match status" value="1"/>
</dbReference>
<keyword evidence="4" id="KW-0325">Glycoprotein</keyword>
<keyword evidence="10" id="KW-1185">Reference proteome</keyword>
<comment type="caution">
    <text evidence="9">The sequence shown here is derived from an EMBL/GenBank/DDBJ whole genome shotgun (WGS) entry which is preliminary data.</text>
</comment>
<sequence>MAANSKLFMCVFVMWAFVGISNGDGGNGGGGGGDQLPCMQKLMPCQPYLRSSTPPATCCLPLKEMVSADKACLCSIFNNQAILKSLNLTQDEALQLPKACGANVDISVCKSSANPPSATPSPPATPTPITPGGKNSTKSSASEIVTMGAYASVALIISVFVAAAH</sequence>
<evidence type="ECO:0000256" key="5">
    <source>
        <dbReference type="SAM" id="MobiDB-lite"/>
    </source>
</evidence>
<dbReference type="Pfam" id="PF14368">
    <property type="entry name" value="LTP_2"/>
    <property type="match status" value="1"/>
</dbReference>
<proteinExistence type="inferred from homology"/>
<dbReference type="SUPFAM" id="SSF47699">
    <property type="entry name" value="Bifunctional inhibitor/lipid-transfer protein/seed storage 2S albumin"/>
    <property type="match status" value="1"/>
</dbReference>
<evidence type="ECO:0000256" key="3">
    <source>
        <dbReference type="ARBA" id="ARBA00023157"/>
    </source>
</evidence>
<evidence type="ECO:0000256" key="7">
    <source>
        <dbReference type="SAM" id="SignalP"/>
    </source>
</evidence>
<dbReference type="InterPro" id="IPR036312">
    <property type="entry name" value="Bifun_inhib/LTP/seed_sf"/>
</dbReference>
<accession>A0AAP0EDT5</accession>
<feature type="chain" id="PRO_5042863378" description="Bifunctional inhibitor/plant lipid transfer protein/seed storage helical domain-containing protein" evidence="7">
    <location>
        <begin position="24"/>
        <end position="165"/>
    </location>
</feature>
<evidence type="ECO:0000256" key="4">
    <source>
        <dbReference type="ARBA" id="ARBA00023180"/>
    </source>
</evidence>
<keyword evidence="6" id="KW-0472">Membrane</keyword>
<dbReference type="EMBL" id="JBBNAE010000010">
    <property type="protein sequence ID" value="KAK9091496.1"/>
    <property type="molecule type" value="Genomic_DNA"/>
</dbReference>
<keyword evidence="3" id="KW-1015">Disulfide bond</keyword>
<feature type="compositionally biased region" description="Pro residues" evidence="5">
    <location>
        <begin position="117"/>
        <end position="129"/>
    </location>
</feature>
<keyword evidence="6" id="KW-1133">Transmembrane helix</keyword>
<feature type="domain" description="Bifunctional inhibitor/plant lipid transfer protein/seed storage helical" evidence="8">
    <location>
        <begin position="38"/>
        <end position="109"/>
    </location>
</feature>
<comment type="similarity">
    <text evidence="1">Belongs to the plant LTP family.</text>
</comment>
<protein>
    <recommendedName>
        <fullName evidence="8">Bifunctional inhibitor/plant lipid transfer protein/seed storage helical domain-containing protein</fullName>
    </recommendedName>
</protein>
<keyword evidence="2 7" id="KW-0732">Signal</keyword>
<evidence type="ECO:0000313" key="9">
    <source>
        <dbReference type="EMBL" id="KAK9091496.1"/>
    </source>
</evidence>
<evidence type="ECO:0000259" key="8">
    <source>
        <dbReference type="SMART" id="SM00499"/>
    </source>
</evidence>
<dbReference type="Gene3D" id="1.10.110.10">
    <property type="entry name" value="Plant lipid-transfer and hydrophobic proteins"/>
    <property type="match status" value="1"/>
</dbReference>
<feature type="transmembrane region" description="Helical" evidence="6">
    <location>
        <begin position="144"/>
        <end position="164"/>
    </location>
</feature>
<gene>
    <name evidence="9" type="ORF">Sjap_024673</name>
</gene>
<dbReference type="CDD" id="cd00010">
    <property type="entry name" value="AAI_LTSS"/>
    <property type="match status" value="1"/>
</dbReference>
<evidence type="ECO:0000256" key="1">
    <source>
        <dbReference type="ARBA" id="ARBA00009748"/>
    </source>
</evidence>
<reference evidence="9 10" key="1">
    <citation type="submission" date="2024-01" db="EMBL/GenBank/DDBJ databases">
        <title>Genome assemblies of Stephania.</title>
        <authorList>
            <person name="Yang L."/>
        </authorList>
    </citation>
    <scope>NUCLEOTIDE SEQUENCE [LARGE SCALE GENOMIC DNA]</scope>
    <source>
        <strain evidence="9">QJT</strain>
        <tissue evidence="9">Leaf</tissue>
    </source>
</reference>
<evidence type="ECO:0000313" key="10">
    <source>
        <dbReference type="Proteomes" id="UP001417504"/>
    </source>
</evidence>
<dbReference type="Proteomes" id="UP001417504">
    <property type="component" value="Unassembled WGS sequence"/>
</dbReference>
<evidence type="ECO:0000256" key="6">
    <source>
        <dbReference type="SAM" id="Phobius"/>
    </source>
</evidence>
<dbReference type="AlphaFoldDB" id="A0AAP0EDT5"/>
<dbReference type="InterPro" id="IPR043325">
    <property type="entry name" value="LTSS"/>
</dbReference>
<evidence type="ECO:0000256" key="2">
    <source>
        <dbReference type="ARBA" id="ARBA00022729"/>
    </source>
</evidence>
<keyword evidence="6" id="KW-0812">Transmembrane</keyword>